<keyword evidence="2" id="KW-0328">Glycosyltransferase</keyword>
<dbReference type="PANTHER" id="PTHR22916">
    <property type="entry name" value="GLYCOSYLTRANSFERASE"/>
    <property type="match status" value="1"/>
</dbReference>
<evidence type="ECO:0000259" key="4">
    <source>
        <dbReference type="Pfam" id="PF00535"/>
    </source>
</evidence>
<dbReference type="PANTHER" id="PTHR22916:SF51">
    <property type="entry name" value="GLYCOSYLTRANSFERASE EPSH-RELATED"/>
    <property type="match status" value="1"/>
</dbReference>
<dbReference type="SUPFAM" id="SSF53448">
    <property type="entry name" value="Nucleotide-diphospho-sugar transferases"/>
    <property type="match status" value="1"/>
</dbReference>
<feature type="domain" description="Glycosyltransferase 2-like" evidence="4">
    <location>
        <begin position="8"/>
        <end position="136"/>
    </location>
</feature>
<evidence type="ECO:0000256" key="2">
    <source>
        <dbReference type="ARBA" id="ARBA00022676"/>
    </source>
</evidence>
<dbReference type="Proteomes" id="UP000830326">
    <property type="component" value="Chromosome"/>
</dbReference>
<dbReference type="EMBL" id="CP095075">
    <property type="protein sequence ID" value="UOR13792.1"/>
    <property type="molecule type" value="Genomic_DNA"/>
</dbReference>
<keyword evidence="6" id="KW-1185">Reference proteome</keyword>
<evidence type="ECO:0000313" key="6">
    <source>
        <dbReference type="Proteomes" id="UP000830326"/>
    </source>
</evidence>
<dbReference type="CDD" id="cd00761">
    <property type="entry name" value="Glyco_tranf_GTA_type"/>
    <property type="match status" value="1"/>
</dbReference>
<name>A0ABY4HFX2_9BACI</name>
<evidence type="ECO:0000256" key="3">
    <source>
        <dbReference type="ARBA" id="ARBA00022679"/>
    </source>
</evidence>
<dbReference type="Pfam" id="PF00535">
    <property type="entry name" value="Glycos_transf_2"/>
    <property type="match status" value="1"/>
</dbReference>
<proteinExistence type="inferred from homology"/>
<protein>
    <submittedName>
        <fullName evidence="5">Glycosyltransferase family 2 protein</fullName>
    </submittedName>
</protein>
<evidence type="ECO:0000256" key="1">
    <source>
        <dbReference type="ARBA" id="ARBA00006739"/>
    </source>
</evidence>
<sequence length="353" mass="41990">MLETEKVSVVVPTYKVEKYIHRCVNSILKQTYENLEIILVNDGSPDQCGEIAEGYKQSDSRVKVFHKENGGLSDARNHGMKQVTGEFTMFVDSDDWLEPYAIEKMVHHSLAFKADVIQSAFYYAHEDYLLFDQRHYTKNGDLMILDNEKLMHELVKNETVKNFAWGKLYKTKLIRDIPFEKGVLFEDVFWAHQVMHRVNMFVILHEPLYNYYQRDDSIVTTYTPRNLDILKGLKERHAFIEKEYEELIDESFKTILKTSLIHYNLLSMNRKVDRDRHHRKEIQSYITDNYFSFQQAIENDKHLSLQLRLFYKHPYLNIFYLVSKKVVRKLKVFSKPVGLEKIKLKSRKEVQTL</sequence>
<dbReference type="InterPro" id="IPR001173">
    <property type="entry name" value="Glyco_trans_2-like"/>
</dbReference>
<accession>A0ABY4HFX2</accession>
<organism evidence="5 6">
    <name type="scientific">Halobacillus amylolyticus</name>
    <dbReference type="NCBI Taxonomy" id="2932259"/>
    <lineage>
        <taxon>Bacteria</taxon>
        <taxon>Bacillati</taxon>
        <taxon>Bacillota</taxon>
        <taxon>Bacilli</taxon>
        <taxon>Bacillales</taxon>
        <taxon>Bacillaceae</taxon>
        <taxon>Halobacillus</taxon>
    </lineage>
</organism>
<dbReference type="InterPro" id="IPR029044">
    <property type="entry name" value="Nucleotide-diphossugar_trans"/>
</dbReference>
<dbReference type="Gene3D" id="3.90.550.10">
    <property type="entry name" value="Spore Coat Polysaccharide Biosynthesis Protein SpsA, Chain A"/>
    <property type="match status" value="1"/>
</dbReference>
<gene>
    <name evidence="5" type="ORF">MUO15_10295</name>
</gene>
<dbReference type="RefSeq" id="WP_245035638.1">
    <property type="nucleotide sequence ID" value="NZ_CP095075.1"/>
</dbReference>
<reference evidence="5" key="1">
    <citation type="submission" date="2022-04" db="EMBL/GenBank/DDBJ databases">
        <title>Halobacillus sp. isolated from saltern.</title>
        <authorList>
            <person name="Won M."/>
            <person name="Lee C.-M."/>
            <person name="Woen H.-Y."/>
            <person name="Kwon S.-W."/>
        </authorList>
    </citation>
    <scope>NUCLEOTIDE SEQUENCE</scope>
    <source>
        <strain evidence="5">SSHM10-5</strain>
    </source>
</reference>
<evidence type="ECO:0000313" key="5">
    <source>
        <dbReference type="EMBL" id="UOR13792.1"/>
    </source>
</evidence>
<keyword evidence="3" id="KW-0808">Transferase</keyword>
<comment type="similarity">
    <text evidence="1">Belongs to the glycosyltransferase 2 family.</text>
</comment>